<evidence type="ECO:0000313" key="3">
    <source>
        <dbReference type="Proteomes" id="UP000765509"/>
    </source>
</evidence>
<feature type="compositionally biased region" description="Basic and acidic residues" evidence="1">
    <location>
        <begin position="209"/>
        <end position="219"/>
    </location>
</feature>
<sequence>MRALNMSLKGIGGNSTAIFGLSENTLLILPSGGERKIHFFVARVAAHTVIGRPFLAENGIRLEHSQTQGEILSLRELDGRRLCIPICSPESKGWHAQPPKGMKMCNMEKAQKMEVLEKNEESRFEEINSEDVQEMEEEPEISGLYEENILELENQKKKENKSENIPDMKEYPRIYKRLEQKNDSKSKSLFKNISVKYGKQGTIWKKKQKDTISKEDHPSAPKMKKPPRIKVFISKIVSKIKRNHQDSIEWDFKCSGEGPTSEKELSMEEEMNNQINLQVNSIKTSK</sequence>
<feature type="region of interest" description="Disordered" evidence="1">
    <location>
        <begin position="206"/>
        <end position="225"/>
    </location>
</feature>
<proteinExistence type="predicted"/>
<dbReference type="Proteomes" id="UP000765509">
    <property type="component" value="Unassembled WGS sequence"/>
</dbReference>
<organism evidence="2 3">
    <name type="scientific">Austropuccinia psidii MF-1</name>
    <dbReference type="NCBI Taxonomy" id="1389203"/>
    <lineage>
        <taxon>Eukaryota</taxon>
        <taxon>Fungi</taxon>
        <taxon>Dikarya</taxon>
        <taxon>Basidiomycota</taxon>
        <taxon>Pucciniomycotina</taxon>
        <taxon>Pucciniomycetes</taxon>
        <taxon>Pucciniales</taxon>
        <taxon>Sphaerophragmiaceae</taxon>
        <taxon>Austropuccinia</taxon>
    </lineage>
</organism>
<accession>A0A9Q3IRT1</accession>
<dbReference type="OrthoDB" id="2506366at2759"/>
<comment type="caution">
    <text evidence="2">The sequence shown here is derived from an EMBL/GenBank/DDBJ whole genome shotgun (WGS) entry which is preliminary data.</text>
</comment>
<evidence type="ECO:0000313" key="2">
    <source>
        <dbReference type="EMBL" id="MBW0548680.1"/>
    </source>
</evidence>
<dbReference type="EMBL" id="AVOT02053927">
    <property type="protein sequence ID" value="MBW0548680.1"/>
    <property type="molecule type" value="Genomic_DNA"/>
</dbReference>
<gene>
    <name evidence="2" type="ORF">O181_088395</name>
</gene>
<dbReference type="AlphaFoldDB" id="A0A9Q3IRT1"/>
<reference evidence="2" key="1">
    <citation type="submission" date="2021-03" db="EMBL/GenBank/DDBJ databases">
        <title>Draft genome sequence of rust myrtle Austropuccinia psidii MF-1, a brazilian biotype.</title>
        <authorList>
            <person name="Quecine M.C."/>
            <person name="Pachon D.M.R."/>
            <person name="Bonatelli M.L."/>
            <person name="Correr F.H."/>
            <person name="Franceschini L.M."/>
            <person name="Leite T.F."/>
            <person name="Margarido G.R.A."/>
            <person name="Almeida C.A."/>
            <person name="Ferrarezi J.A."/>
            <person name="Labate C.A."/>
        </authorList>
    </citation>
    <scope>NUCLEOTIDE SEQUENCE</scope>
    <source>
        <strain evidence="2">MF-1</strain>
    </source>
</reference>
<evidence type="ECO:0000256" key="1">
    <source>
        <dbReference type="SAM" id="MobiDB-lite"/>
    </source>
</evidence>
<protein>
    <submittedName>
        <fullName evidence="2">Uncharacterized protein</fullName>
    </submittedName>
</protein>
<name>A0A9Q3IRT1_9BASI</name>
<keyword evidence="3" id="KW-1185">Reference proteome</keyword>